<sequence>MTQPGDPSERSLHPGAAEPPAASATTRPSAPPGPERRRLRGGAPIQIGLLGCGTVGGGVLRLLADKSANLAARAGAPLVVRRIAVRELDKQRVPECDPSLLTTDPDAVVSDPEIDLIVEVMGGEEPARELLARAMDRGKGVVTANKLLLAAHGPALLARAVERRVDLAFEGAAGGGIPIVRNLRESFASDRVERIVAILNGTCNYILTRMREGGASFAAALAEAQERGYAEADPTLDVDGHDAAHKLVVLAMLAFGARVAEGEVPVEGIRALEEADHRHADRFGYAIKHLAIGRDLGGTVELRVHPTLIPRRSVLANVSGVLNAVLVEGRALGPSLVYGRGAGDLPTAVSVVADIVDVARSIASGVAGMQTRGIALAERPLRPLAEVESRYYLRFTVADRPGVMGRLAGALGDAGVSIEHIVQEGEPQPGGASVDVVMVTHRAREGNVRAALAAIDSAAILDRPARLLRIEAV</sequence>
<dbReference type="PANTHER" id="PTHR43331:SF1">
    <property type="entry name" value="HOMOSERINE DEHYDROGENASE"/>
    <property type="match status" value="1"/>
</dbReference>
<dbReference type="InterPro" id="IPR036291">
    <property type="entry name" value="NAD(P)-bd_dom_sf"/>
</dbReference>
<dbReference type="GO" id="GO:0009088">
    <property type="term" value="P:threonine biosynthetic process"/>
    <property type="evidence" value="ECO:0007669"/>
    <property type="project" value="UniProtKB-UniPathway"/>
</dbReference>
<dbReference type="Gene3D" id="3.30.360.10">
    <property type="entry name" value="Dihydrodipicolinate Reductase, domain 2"/>
    <property type="match status" value="1"/>
</dbReference>
<accession>A0A017T470</accession>
<evidence type="ECO:0000256" key="2">
    <source>
        <dbReference type="ARBA" id="ARBA00005062"/>
    </source>
</evidence>
<feature type="binding site" evidence="12">
    <location>
        <position position="146"/>
    </location>
    <ligand>
        <name>NADPH</name>
        <dbReference type="ChEBI" id="CHEBI:57783"/>
    </ligand>
</feature>
<dbReference type="InterPro" id="IPR016204">
    <property type="entry name" value="HDH"/>
</dbReference>
<evidence type="ECO:0000256" key="10">
    <source>
        <dbReference type="ARBA" id="ARBA00023167"/>
    </source>
</evidence>
<evidence type="ECO:0000256" key="7">
    <source>
        <dbReference type="ARBA" id="ARBA00022697"/>
    </source>
</evidence>
<dbReference type="EMBL" id="ASRX01000047">
    <property type="protein sequence ID" value="EYF03381.1"/>
    <property type="molecule type" value="Genomic_DNA"/>
</dbReference>
<dbReference type="GO" id="GO:0004412">
    <property type="term" value="F:homoserine dehydrogenase activity"/>
    <property type="evidence" value="ECO:0007669"/>
    <property type="project" value="UniProtKB-EC"/>
</dbReference>
<dbReference type="InterPro" id="IPR019811">
    <property type="entry name" value="HDH_CS"/>
</dbReference>
<comment type="pathway">
    <text evidence="2 13">Amino-acid biosynthesis; L-methionine biosynthesis via de novo pathway; L-homoserine from L-aspartate: step 3/3.</text>
</comment>
<keyword evidence="10 13" id="KW-0486">Methionine biosynthesis</keyword>
<dbReference type="eggNOG" id="COG0460">
    <property type="taxonomic scope" value="Bacteria"/>
</dbReference>
<dbReference type="OrthoDB" id="9808167at2"/>
<name>A0A017T470_9BACT</name>
<keyword evidence="7 13" id="KW-0791">Threonine biosynthesis</keyword>
<evidence type="ECO:0000256" key="5">
    <source>
        <dbReference type="ARBA" id="ARBA00013376"/>
    </source>
</evidence>
<evidence type="ECO:0000256" key="6">
    <source>
        <dbReference type="ARBA" id="ARBA00022605"/>
    </source>
</evidence>
<dbReference type="InterPro" id="IPR005106">
    <property type="entry name" value="Asp/hSer_DH_NAD-bd"/>
</dbReference>
<dbReference type="Pfam" id="PF03447">
    <property type="entry name" value="NAD_binding_3"/>
    <property type="match status" value="1"/>
</dbReference>
<dbReference type="GO" id="GO:0009086">
    <property type="term" value="P:methionine biosynthetic process"/>
    <property type="evidence" value="ECO:0007669"/>
    <property type="project" value="UniProtKB-KW"/>
</dbReference>
<feature type="active site" description="Proton donor" evidence="11">
    <location>
        <position position="246"/>
    </location>
</feature>
<dbReference type="PANTHER" id="PTHR43331">
    <property type="entry name" value="HOMOSERINE DEHYDROGENASE"/>
    <property type="match status" value="1"/>
</dbReference>
<dbReference type="SUPFAM" id="SSF55021">
    <property type="entry name" value="ACT-like"/>
    <property type="match status" value="1"/>
</dbReference>
<dbReference type="UniPathway" id="UPA00051">
    <property type="reaction ID" value="UER00465"/>
</dbReference>
<dbReference type="Gene3D" id="3.30.70.260">
    <property type="match status" value="1"/>
</dbReference>
<evidence type="ECO:0000256" key="14">
    <source>
        <dbReference type="RuleBase" id="RU004171"/>
    </source>
</evidence>
<evidence type="ECO:0000256" key="8">
    <source>
        <dbReference type="ARBA" id="ARBA00022857"/>
    </source>
</evidence>
<evidence type="ECO:0000256" key="13">
    <source>
        <dbReference type="RuleBase" id="RU000579"/>
    </source>
</evidence>
<dbReference type="Proteomes" id="UP000019678">
    <property type="component" value="Unassembled WGS sequence"/>
</dbReference>
<feature type="compositionally biased region" description="Low complexity" evidence="15">
    <location>
        <begin position="14"/>
        <end position="28"/>
    </location>
</feature>
<feature type="binding site" evidence="12">
    <location>
        <position position="231"/>
    </location>
    <ligand>
        <name>L-homoserine</name>
        <dbReference type="ChEBI" id="CHEBI:57476"/>
    </ligand>
</feature>
<evidence type="ECO:0000313" key="18">
    <source>
        <dbReference type="Proteomes" id="UP000019678"/>
    </source>
</evidence>
<dbReference type="SUPFAM" id="SSF55347">
    <property type="entry name" value="Glyceraldehyde-3-phosphate dehydrogenase-like, C-terminal domain"/>
    <property type="match status" value="1"/>
</dbReference>
<dbReference type="AlphaFoldDB" id="A0A017T470"/>
<reference evidence="17 18" key="1">
    <citation type="submission" date="2013-05" db="EMBL/GenBank/DDBJ databases">
        <title>Genome assembly of Chondromyces apiculatus DSM 436.</title>
        <authorList>
            <person name="Sharma G."/>
            <person name="Khatri I."/>
            <person name="Kaur C."/>
            <person name="Mayilraj S."/>
            <person name="Subramanian S."/>
        </authorList>
    </citation>
    <scope>NUCLEOTIDE SEQUENCE [LARGE SCALE GENOMIC DNA]</scope>
    <source>
        <strain evidence="17 18">DSM 436</strain>
    </source>
</reference>
<evidence type="ECO:0000313" key="17">
    <source>
        <dbReference type="EMBL" id="EYF03381.1"/>
    </source>
</evidence>
<evidence type="ECO:0000256" key="3">
    <source>
        <dbReference type="ARBA" id="ARBA00006753"/>
    </source>
</evidence>
<evidence type="ECO:0000256" key="15">
    <source>
        <dbReference type="SAM" id="MobiDB-lite"/>
    </source>
</evidence>
<dbReference type="Gene3D" id="3.40.50.720">
    <property type="entry name" value="NAD(P)-binding Rossmann-like Domain"/>
    <property type="match status" value="1"/>
</dbReference>
<evidence type="ECO:0000256" key="1">
    <source>
        <dbReference type="ARBA" id="ARBA00005056"/>
    </source>
</evidence>
<dbReference type="UniPathway" id="UPA00050">
    <property type="reaction ID" value="UER00063"/>
</dbReference>
<dbReference type="CDD" id="cd04881">
    <property type="entry name" value="ACT_HSDH-Hom"/>
    <property type="match status" value="1"/>
</dbReference>
<gene>
    <name evidence="17" type="ORF">CAP_5574</name>
</gene>
<dbReference type="PIRSF" id="PIRSF000098">
    <property type="entry name" value="Homoser_dehydrog"/>
    <property type="match status" value="1"/>
</dbReference>
<dbReference type="STRING" id="1192034.CAP_5574"/>
<comment type="caution">
    <text evidence="17">The sequence shown here is derived from an EMBL/GenBank/DDBJ whole genome shotgun (WGS) entry which is preliminary data.</text>
</comment>
<dbReference type="Pfam" id="PF00742">
    <property type="entry name" value="Homoserine_dh"/>
    <property type="match status" value="1"/>
</dbReference>
<dbReference type="SUPFAM" id="SSF51735">
    <property type="entry name" value="NAD(P)-binding Rossmann-fold domains"/>
    <property type="match status" value="1"/>
</dbReference>
<organism evidence="17 18">
    <name type="scientific">Chondromyces apiculatus DSM 436</name>
    <dbReference type="NCBI Taxonomy" id="1192034"/>
    <lineage>
        <taxon>Bacteria</taxon>
        <taxon>Pseudomonadati</taxon>
        <taxon>Myxococcota</taxon>
        <taxon>Polyangia</taxon>
        <taxon>Polyangiales</taxon>
        <taxon>Polyangiaceae</taxon>
        <taxon>Chondromyces</taxon>
    </lineage>
</organism>
<dbReference type="InterPro" id="IPR002912">
    <property type="entry name" value="ACT_dom"/>
</dbReference>
<evidence type="ECO:0000256" key="4">
    <source>
        <dbReference type="ARBA" id="ARBA00013213"/>
    </source>
</evidence>
<dbReference type="NCBIfam" id="NF004976">
    <property type="entry name" value="PRK06349.1"/>
    <property type="match status" value="1"/>
</dbReference>
<feature type="domain" description="ACT" evidence="16">
    <location>
        <begin position="392"/>
        <end position="466"/>
    </location>
</feature>
<dbReference type="RefSeq" id="WP_081865285.1">
    <property type="nucleotide sequence ID" value="NZ_ASRX01000047.1"/>
</dbReference>
<evidence type="ECO:0000256" key="9">
    <source>
        <dbReference type="ARBA" id="ARBA00023002"/>
    </source>
</evidence>
<feature type="binding site" evidence="12">
    <location>
        <begin position="50"/>
        <end position="57"/>
    </location>
    <ligand>
        <name>NADP(+)</name>
        <dbReference type="ChEBI" id="CHEBI:58349"/>
    </ligand>
</feature>
<dbReference type="InterPro" id="IPR045865">
    <property type="entry name" value="ACT-like_dom_sf"/>
</dbReference>
<comment type="similarity">
    <text evidence="3 14">Belongs to the homoserine dehydrogenase family.</text>
</comment>
<comment type="catalytic activity">
    <reaction evidence="13">
        <text>L-homoserine + NADP(+) = L-aspartate 4-semialdehyde + NADPH + H(+)</text>
        <dbReference type="Rhea" id="RHEA:15761"/>
        <dbReference type="ChEBI" id="CHEBI:15378"/>
        <dbReference type="ChEBI" id="CHEBI:57476"/>
        <dbReference type="ChEBI" id="CHEBI:57783"/>
        <dbReference type="ChEBI" id="CHEBI:58349"/>
        <dbReference type="ChEBI" id="CHEBI:537519"/>
        <dbReference type="EC" id="1.1.1.3"/>
    </reaction>
</comment>
<protein>
    <recommendedName>
        <fullName evidence="5 13">Homoserine dehydrogenase</fullName>
        <ecNumber evidence="4 13">1.1.1.3</ecNumber>
    </recommendedName>
</protein>
<evidence type="ECO:0000259" key="16">
    <source>
        <dbReference type="PROSITE" id="PS51671"/>
    </source>
</evidence>
<dbReference type="PROSITE" id="PS01042">
    <property type="entry name" value="HOMOSER_DHGENASE"/>
    <property type="match status" value="1"/>
</dbReference>
<keyword evidence="8 12" id="KW-0521">NADP</keyword>
<dbReference type="InterPro" id="IPR001342">
    <property type="entry name" value="HDH_cat"/>
</dbReference>
<comment type="pathway">
    <text evidence="1 13">Amino-acid biosynthesis; L-threonine biosynthesis; L-threonine from L-aspartate: step 3/5.</text>
</comment>
<keyword evidence="18" id="KW-1185">Reference proteome</keyword>
<proteinExistence type="inferred from homology"/>
<dbReference type="FunFam" id="3.30.360.10:FF:000005">
    <property type="entry name" value="Homoserine dehydrogenase"/>
    <property type="match status" value="1"/>
</dbReference>
<dbReference type="Pfam" id="PF01842">
    <property type="entry name" value="ACT"/>
    <property type="match status" value="1"/>
</dbReference>
<evidence type="ECO:0000256" key="12">
    <source>
        <dbReference type="PIRSR" id="PIRSR000098-2"/>
    </source>
</evidence>
<dbReference type="GO" id="GO:0050661">
    <property type="term" value="F:NADP binding"/>
    <property type="evidence" value="ECO:0007669"/>
    <property type="project" value="InterPro"/>
</dbReference>
<keyword evidence="6 13" id="KW-0028">Amino-acid biosynthesis</keyword>
<dbReference type="PROSITE" id="PS51671">
    <property type="entry name" value="ACT"/>
    <property type="match status" value="1"/>
</dbReference>
<feature type="region of interest" description="Disordered" evidence="15">
    <location>
        <begin position="1"/>
        <end position="40"/>
    </location>
</feature>
<evidence type="ECO:0000256" key="11">
    <source>
        <dbReference type="PIRSR" id="PIRSR000098-1"/>
    </source>
</evidence>
<keyword evidence="9 13" id="KW-0560">Oxidoreductase</keyword>
<dbReference type="EC" id="1.1.1.3" evidence="4 13"/>